<organism evidence="2 3">
    <name type="scientific">Arctia plantaginis</name>
    <name type="common">Wood tiger moth</name>
    <name type="synonym">Phalaena plantaginis</name>
    <dbReference type="NCBI Taxonomy" id="874455"/>
    <lineage>
        <taxon>Eukaryota</taxon>
        <taxon>Metazoa</taxon>
        <taxon>Ecdysozoa</taxon>
        <taxon>Arthropoda</taxon>
        <taxon>Hexapoda</taxon>
        <taxon>Insecta</taxon>
        <taxon>Pterygota</taxon>
        <taxon>Neoptera</taxon>
        <taxon>Endopterygota</taxon>
        <taxon>Lepidoptera</taxon>
        <taxon>Glossata</taxon>
        <taxon>Ditrysia</taxon>
        <taxon>Noctuoidea</taxon>
        <taxon>Erebidae</taxon>
        <taxon>Arctiinae</taxon>
        <taxon>Arctia</taxon>
    </lineage>
</organism>
<accession>A0A8S1A7H5</accession>
<dbReference type="Proteomes" id="UP000494256">
    <property type="component" value="Unassembled WGS sequence"/>
</dbReference>
<feature type="compositionally biased region" description="Basic and acidic residues" evidence="1">
    <location>
        <begin position="702"/>
        <end position="713"/>
    </location>
</feature>
<feature type="compositionally biased region" description="Basic and acidic residues" evidence="1">
    <location>
        <begin position="237"/>
        <end position="249"/>
    </location>
</feature>
<sequence>MKQYFECFGTNSAIKSPSTRSSVHKLIADGRRAEHERKVAEKLIKSHAAHECMRKGLISASGGSDEIRSEYKSKDHAVANTHPFGSSNSHTVSFSPYEYKRVSLGPLNKLVSVNTSSNKSKNVSLNNKYYKSRKDIERKEIVKSISNHQFLENKNFILRRNNRKDKSKRKRKIHQSPHETSIKYPENITSIHQFPVEDNTGSYSKDAKSKIHYNRAIREQSKEKQTVNSKMSKNKLKYKESNKQGEINRQESKKLQLKDNGNIKYISTLPLISTVGNDKGKESIIALTRKPAMYKRSQYQKNVKKKMPEAVIKAKQDLKINTYGNMETLMPYSKKKFKKSRSRMTFVGFNEPKNQELSDSNRIEKQYISTSEMSSIPRKIVKLATPYEKLSKKSMGKNLICKCFAKFWFLNAKKESTIALKRKPAVYKRSDYQKNIKKKLFETPKNAEQDLITHNYGNIKTLMPYSKKKFKKSRSRITFGGFYGSKNQELITKASISRLKRYEYKKIKEHNETNEIRFSKLNRYDKNNNSKEQDFPTSAISKRSKLNILNKIDKHYISKTEMHSSRHKDQKHKKIKKQNTNHSGIYLSQPSGKYKKGLKRSVRNKIEKEYLSSPGMPISHPKRHKYRKINKQNGAASELLEQRNGSKYKKRKKQDIKGSEIFVGQLSNREQTKKEKEDKVATKVIINRVSLSEVTHSLQSRSKYEKRNEDNHLKSISNTSNRRQKSQSPLKTRNHNFFVNNMDTFRVSQHVPIESKSSETPVISKCLNGIAKCFRTAIFNLPLGFLKKHNRLHSYHYRNLKAEEIVLTGQRFSKKYKYEEMVKQSSQHPHSLTSTVTRPTCLCPQKIFDNSECFKTTDKENSVFNDGLSYNKIGNSSKHLNNHFKLITFKNGKYTELQSKTIREIPHIPLADVGLSENIKILKSCPCCGKDHNQPELSISGPKSVPSFCKCLYRKKSKPTLRSQDCAMCLKNNLFEVPPADFCSKKCLMSVTSDKFESENKIRKPKKLKTEVDKACPLFGVVVDSHTMKVTNKDEVYRNLKANSHSGAKKQDIERSEKKQAVPPAIDLVLNRDDTVFVNGDYLLRTLDTNRKKMNTALNMKTNTPHTMSQPCYRHLLVESQPIKAVKSDEPKSHHEYCTCCICSNIQKMRWQNHPKNCTCCICRYDCRYSVRSRTKQQKNKSKTKVEETKVKKKPGLKKNNKTLQVRNKDPGNVKLYETASQISSLVRNIRKVSGHITGFVSNIEKIFNQLRVKPCFCGLTICKKETRKLQELRRRNLKLNAPPDCVCGSKVCKLKHTKKTPYYKSKAKRKKKKAIENKKRNKRFRQAATARIKRYSKEDASMRKRIKRQDKKAMKTVEKYEDDISSWVMLAENAADVGRFTTNTTSRMITSVKRVISHPRDIKYRAMLAYTDPKGTAAKSLQDFRDSGYSGTLARVRRRCATMQISKYLISALDSHPVTKYLLHYRDKDPKQRLLKQKPMKEKRDIEGNTFFTSLRKKPCLWLYRLCPGFYPHCLSLLTFWRQFTDVFIFLLAVAVWSPCILCTEFCRAVICCLMCAGGV</sequence>
<comment type="caution">
    <text evidence="2">The sequence shown here is derived from an EMBL/GenBank/DDBJ whole genome shotgun (WGS) entry which is preliminary data.</text>
</comment>
<feature type="region of interest" description="Disordered" evidence="1">
    <location>
        <begin position="696"/>
        <end position="735"/>
    </location>
</feature>
<reference evidence="2 3" key="1">
    <citation type="submission" date="2020-04" db="EMBL/GenBank/DDBJ databases">
        <authorList>
            <person name="Wallbank WR R."/>
            <person name="Pardo Diaz C."/>
            <person name="Kozak K."/>
            <person name="Martin S."/>
            <person name="Jiggins C."/>
            <person name="Moest M."/>
            <person name="Warren A I."/>
            <person name="Byers J.R.P. K."/>
            <person name="Montejo-Kovacevich G."/>
            <person name="Yen C E."/>
        </authorList>
    </citation>
    <scope>NUCLEOTIDE SEQUENCE [LARGE SCALE GENOMIC DNA]</scope>
</reference>
<proteinExistence type="predicted"/>
<name>A0A8S1A7H5_ARCPL</name>
<protein>
    <submittedName>
        <fullName evidence="2">Uncharacterized protein</fullName>
    </submittedName>
</protein>
<evidence type="ECO:0000313" key="2">
    <source>
        <dbReference type="EMBL" id="CAB3243047.1"/>
    </source>
</evidence>
<feature type="compositionally biased region" description="Polar residues" evidence="1">
    <location>
        <begin position="714"/>
        <end position="735"/>
    </location>
</feature>
<dbReference type="OrthoDB" id="2333384at2759"/>
<evidence type="ECO:0000313" key="3">
    <source>
        <dbReference type="Proteomes" id="UP000494256"/>
    </source>
</evidence>
<feature type="region of interest" description="Disordered" evidence="1">
    <location>
        <begin position="221"/>
        <end position="249"/>
    </location>
</feature>
<evidence type="ECO:0000256" key="1">
    <source>
        <dbReference type="SAM" id="MobiDB-lite"/>
    </source>
</evidence>
<gene>
    <name evidence="2" type="ORF">APLA_LOCUS10204</name>
</gene>
<feature type="region of interest" description="Disordered" evidence="1">
    <location>
        <begin position="633"/>
        <end position="655"/>
    </location>
</feature>
<feature type="region of interest" description="Disordered" evidence="1">
    <location>
        <begin position="159"/>
        <end position="182"/>
    </location>
</feature>
<dbReference type="EMBL" id="CADEBD010000314">
    <property type="protein sequence ID" value="CAB3243047.1"/>
    <property type="molecule type" value="Genomic_DNA"/>
</dbReference>
<feature type="compositionally biased region" description="Basic residues" evidence="1">
    <location>
        <begin position="160"/>
        <end position="175"/>
    </location>
</feature>